<accession>A0A4R2GAT9</accession>
<protein>
    <recommendedName>
        <fullName evidence="4">Long-subunit fatty acid transport protein</fullName>
    </recommendedName>
</protein>
<evidence type="ECO:0000313" key="2">
    <source>
        <dbReference type="EMBL" id="TCO04943.1"/>
    </source>
</evidence>
<gene>
    <name evidence="2" type="ORF">EV194_1178</name>
</gene>
<dbReference type="Gene3D" id="2.40.160.60">
    <property type="entry name" value="Outer membrane protein transport protein (OMPP1/FadL/TodX)"/>
    <property type="match status" value="1"/>
</dbReference>
<dbReference type="SUPFAM" id="SSF56935">
    <property type="entry name" value="Porins"/>
    <property type="match status" value="1"/>
</dbReference>
<dbReference type="RefSeq" id="WP_132435151.1">
    <property type="nucleotide sequence ID" value="NZ_SLWK01000017.1"/>
</dbReference>
<proteinExistence type="predicted"/>
<feature type="chain" id="PRO_5020202510" description="Long-subunit fatty acid transport protein" evidence="1">
    <location>
        <begin position="24"/>
        <end position="424"/>
    </location>
</feature>
<sequence>MHRQIKLLLTTIILLSTVGISTAQTRTYSPTSRYGIGEMNYRGFGRNEAMGGTGIGVRTSRHLNSLNPASYSAIDSLNFFFEVGVSGNSNTLSHNHQSQTFSDLYFDYFAIGFPVSPRVRTSFGVKPVSQAGYQFEIIQSPQDNPVLQSAIGTGNISSAYGGVGIKISDNLNLGVHASYWFGNIKHTSFSEFLGDNIRVHGLQNHHQINSFIFDFGVQYNVNEHLTLGAVFRPRTPMRGKTSTTLATGRQYQLDGSLFFNSDTISSSTLRWNNNEFEMPMNLGVGASYRFNERFLLAMDYSTQRWSSANFPDDISQTVNTNMLSLGAELVPNERTATRYFQRVRYRAGLRYYEDYLKYNNNQITDFGMTFGLGLPVGRTFTSINLGFEYGMRGTSDSNDLSETYTRFTLNFTMQEFWFRQRRFD</sequence>
<comment type="caution">
    <text evidence="2">The sequence shown here is derived from an EMBL/GenBank/DDBJ whole genome shotgun (WGS) entry which is preliminary data.</text>
</comment>
<evidence type="ECO:0000313" key="3">
    <source>
        <dbReference type="Proteomes" id="UP000295221"/>
    </source>
</evidence>
<dbReference type="Proteomes" id="UP000295221">
    <property type="component" value="Unassembled WGS sequence"/>
</dbReference>
<organism evidence="2 3">
    <name type="scientific">Natronoflexus pectinivorans</name>
    <dbReference type="NCBI Taxonomy" id="682526"/>
    <lineage>
        <taxon>Bacteria</taxon>
        <taxon>Pseudomonadati</taxon>
        <taxon>Bacteroidota</taxon>
        <taxon>Bacteroidia</taxon>
        <taxon>Marinilabiliales</taxon>
        <taxon>Marinilabiliaceae</taxon>
        <taxon>Natronoflexus</taxon>
    </lineage>
</organism>
<evidence type="ECO:0000256" key="1">
    <source>
        <dbReference type="SAM" id="SignalP"/>
    </source>
</evidence>
<reference evidence="2 3" key="1">
    <citation type="submission" date="2019-03" db="EMBL/GenBank/DDBJ databases">
        <title>Genomic Encyclopedia of Type Strains, Phase IV (KMG-IV): sequencing the most valuable type-strain genomes for metagenomic binning, comparative biology and taxonomic classification.</title>
        <authorList>
            <person name="Goeker M."/>
        </authorList>
    </citation>
    <scope>NUCLEOTIDE SEQUENCE [LARGE SCALE GENOMIC DNA]</scope>
    <source>
        <strain evidence="2 3">DSM 24179</strain>
    </source>
</reference>
<dbReference type="AlphaFoldDB" id="A0A4R2GAT9"/>
<feature type="signal peptide" evidence="1">
    <location>
        <begin position="1"/>
        <end position="23"/>
    </location>
</feature>
<keyword evidence="1" id="KW-0732">Signal</keyword>
<dbReference type="OrthoDB" id="1491239at2"/>
<evidence type="ECO:0008006" key="4">
    <source>
        <dbReference type="Google" id="ProtNLM"/>
    </source>
</evidence>
<keyword evidence="3" id="KW-1185">Reference proteome</keyword>
<dbReference type="EMBL" id="SLWK01000017">
    <property type="protein sequence ID" value="TCO04943.1"/>
    <property type="molecule type" value="Genomic_DNA"/>
</dbReference>
<name>A0A4R2GAT9_9BACT</name>